<dbReference type="STRING" id="673.AL542_08835"/>
<protein>
    <recommendedName>
        <fullName evidence="3">Flagellar protein FliT</fullName>
    </recommendedName>
</protein>
<name>A0A377HIK9_GRIHO</name>
<accession>A0A377HIK9</accession>
<sequence>MNPMTRPVSAPRASSNGADTAQQLDHLYTQFELALNAGDWAALGALDIQLSEALHRFKQQPLNADTKAALTRLNAFYTTMISEGRKEQARIRLQLSQQEATKQGVMAYLGHHE</sequence>
<dbReference type="Proteomes" id="UP000254512">
    <property type="component" value="Unassembled WGS sequence"/>
</dbReference>
<dbReference type="RefSeq" id="WP_005501543.1">
    <property type="nucleotide sequence ID" value="NZ_CABMOB010000001.1"/>
</dbReference>
<dbReference type="AlphaFoldDB" id="A0A377HIK9"/>
<evidence type="ECO:0000313" key="2">
    <source>
        <dbReference type="Proteomes" id="UP000254512"/>
    </source>
</evidence>
<dbReference type="GeneID" id="58896023"/>
<dbReference type="EMBL" id="UGHD01000002">
    <property type="protein sequence ID" value="STO55853.1"/>
    <property type="molecule type" value="Genomic_DNA"/>
</dbReference>
<organism evidence="1 2">
    <name type="scientific">Grimontia hollisae</name>
    <name type="common">Vibrio hollisae</name>
    <dbReference type="NCBI Taxonomy" id="673"/>
    <lineage>
        <taxon>Bacteria</taxon>
        <taxon>Pseudomonadati</taxon>
        <taxon>Pseudomonadota</taxon>
        <taxon>Gammaproteobacteria</taxon>
        <taxon>Vibrionales</taxon>
        <taxon>Vibrionaceae</taxon>
        <taxon>Grimontia</taxon>
    </lineage>
</organism>
<evidence type="ECO:0008006" key="3">
    <source>
        <dbReference type="Google" id="ProtNLM"/>
    </source>
</evidence>
<reference evidence="1 2" key="1">
    <citation type="submission" date="2018-06" db="EMBL/GenBank/DDBJ databases">
        <authorList>
            <consortium name="Pathogen Informatics"/>
            <person name="Doyle S."/>
        </authorList>
    </citation>
    <scope>NUCLEOTIDE SEQUENCE [LARGE SCALE GENOMIC DNA]</scope>
    <source>
        <strain evidence="1 2">NCTC11645</strain>
    </source>
</reference>
<gene>
    <name evidence="1" type="ORF">NCTC11645_00155</name>
</gene>
<evidence type="ECO:0000313" key="1">
    <source>
        <dbReference type="EMBL" id="STO55853.1"/>
    </source>
</evidence>
<proteinExistence type="predicted"/>